<keyword evidence="10" id="KW-1185">Reference proteome</keyword>
<dbReference type="GO" id="GO:0004807">
    <property type="term" value="F:triose-phosphate isomerase activity"/>
    <property type="evidence" value="ECO:0007669"/>
    <property type="project" value="UniProtKB-UniRule"/>
</dbReference>
<keyword evidence="5 7" id="KW-0324">Glycolysis</keyword>
<comment type="subunit">
    <text evidence="7 8">Homodimer.</text>
</comment>
<dbReference type="InterPro" id="IPR020861">
    <property type="entry name" value="Triosephosphate_isomerase_AS"/>
</dbReference>
<name>A0AA37QK42_9BACT</name>
<evidence type="ECO:0000256" key="7">
    <source>
        <dbReference type="HAMAP-Rule" id="MF_00147"/>
    </source>
</evidence>
<dbReference type="FunFam" id="3.20.20.70:FF:000016">
    <property type="entry name" value="Triosephosphate isomerase"/>
    <property type="match status" value="1"/>
</dbReference>
<evidence type="ECO:0000256" key="2">
    <source>
        <dbReference type="ARBA" id="ARBA00007422"/>
    </source>
</evidence>
<dbReference type="InterPro" id="IPR035990">
    <property type="entry name" value="TIM_sf"/>
</dbReference>
<reference evidence="9" key="1">
    <citation type="submission" date="2022-08" db="EMBL/GenBank/DDBJ databases">
        <title>Draft genome sequencing of Roseisolibacter agri AW1220.</title>
        <authorList>
            <person name="Tobiishi Y."/>
            <person name="Tonouchi A."/>
        </authorList>
    </citation>
    <scope>NUCLEOTIDE SEQUENCE</scope>
    <source>
        <strain evidence="9">AW1220</strain>
    </source>
</reference>
<comment type="catalytic activity">
    <reaction evidence="7 8">
        <text>D-glyceraldehyde 3-phosphate = dihydroxyacetone phosphate</text>
        <dbReference type="Rhea" id="RHEA:18585"/>
        <dbReference type="ChEBI" id="CHEBI:57642"/>
        <dbReference type="ChEBI" id="CHEBI:59776"/>
        <dbReference type="EC" id="5.3.1.1"/>
    </reaction>
</comment>
<comment type="pathway">
    <text evidence="7 8">Carbohydrate biosynthesis; gluconeogenesis.</text>
</comment>
<evidence type="ECO:0000256" key="8">
    <source>
        <dbReference type="RuleBase" id="RU363013"/>
    </source>
</evidence>
<comment type="function">
    <text evidence="7">Involved in the gluconeogenesis. Catalyzes stereospecifically the conversion of dihydroxyacetone phosphate (DHAP) to D-glyceraldehyde-3-phosphate (G3P).</text>
</comment>
<feature type="active site" description="Electrophile" evidence="7">
    <location>
        <position position="96"/>
    </location>
</feature>
<evidence type="ECO:0000256" key="4">
    <source>
        <dbReference type="ARBA" id="ARBA00022490"/>
    </source>
</evidence>
<dbReference type="InterPro" id="IPR000652">
    <property type="entry name" value="Triosephosphate_isomerase"/>
</dbReference>
<dbReference type="GO" id="GO:0005829">
    <property type="term" value="C:cytosol"/>
    <property type="evidence" value="ECO:0007669"/>
    <property type="project" value="TreeGrafter"/>
</dbReference>
<feature type="binding site" evidence="7">
    <location>
        <begin position="234"/>
        <end position="235"/>
    </location>
    <ligand>
        <name>substrate</name>
    </ligand>
</feature>
<accession>A0AA37QK42</accession>
<proteinExistence type="inferred from homology"/>
<feature type="binding site" evidence="7">
    <location>
        <position position="174"/>
    </location>
    <ligand>
        <name>substrate</name>
    </ligand>
</feature>
<dbReference type="NCBIfam" id="TIGR00419">
    <property type="entry name" value="tim"/>
    <property type="match status" value="1"/>
</dbReference>
<keyword evidence="4 7" id="KW-0963">Cytoplasm</keyword>
<gene>
    <name evidence="7 9" type="primary">tpiA</name>
    <name evidence="9" type="ORF">rosag_37910</name>
</gene>
<dbReference type="Proteomes" id="UP001161325">
    <property type="component" value="Unassembled WGS sequence"/>
</dbReference>
<dbReference type="PROSITE" id="PS51440">
    <property type="entry name" value="TIM_2"/>
    <property type="match status" value="1"/>
</dbReference>
<dbReference type="InterPro" id="IPR022896">
    <property type="entry name" value="TrioseP_Isoase_bac/euk"/>
</dbReference>
<organism evidence="9 10">
    <name type="scientific">Roseisolibacter agri</name>
    <dbReference type="NCBI Taxonomy" id="2014610"/>
    <lineage>
        <taxon>Bacteria</taxon>
        <taxon>Pseudomonadati</taxon>
        <taxon>Gemmatimonadota</taxon>
        <taxon>Gemmatimonadia</taxon>
        <taxon>Gemmatimonadales</taxon>
        <taxon>Gemmatimonadaceae</taxon>
        <taxon>Roseisolibacter</taxon>
    </lineage>
</organism>
<dbReference type="EC" id="5.3.1.1" evidence="7 8"/>
<comment type="subcellular location">
    <subcellularLocation>
        <location evidence="7 8">Cytoplasm</location>
    </subcellularLocation>
</comment>
<evidence type="ECO:0000256" key="1">
    <source>
        <dbReference type="ARBA" id="ARBA00004680"/>
    </source>
</evidence>
<feature type="active site" description="Proton acceptor" evidence="7">
    <location>
        <position position="168"/>
    </location>
</feature>
<evidence type="ECO:0000256" key="3">
    <source>
        <dbReference type="ARBA" id="ARBA00022432"/>
    </source>
</evidence>
<evidence type="ECO:0000256" key="6">
    <source>
        <dbReference type="ARBA" id="ARBA00023235"/>
    </source>
</evidence>
<dbReference type="HAMAP" id="MF_00147_B">
    <property type="entry name" value="TIM_B"/>
    <property type="match status" value="1"/>
</dbReference>
<keyword evidence="6 7" id="KW-0413">Isomerase</keyword>
<dbReference type="AlphaFoldDB" id="A0AA37QK42"/>
<dbReference type="EMBL" id="BRXS01000006">
    <property type="protein sequence ID" value="GLC27278.1"/>
    <property type="molecule type" value="Genomic_DNA"/>
</dbReference>
<evidence type="ECO:0000313" key="9">
    <source>
        <dbReference type="EMBL" id="GLC27278.1"/>
    </source>
</evidence>
<dbReference type="RefSeq" id="WP_284351721.1">
    <property type="nucleotide sequence ID" value="NZ_BRXS01000006.1"/>
</dbReference>
<dbReference type="Pfam" id="PF00121">
    <property type="entry name" value="TIM"/>
    <property type="match status" value="1"/>
</dbReference>
<dbReference type="PROSITE" id="PS00171">
    <property type="entry name" value="TIM_1"/>
    <property type="match status" value="1"/>
</dbReference>
<dbReference type="GO" id="GO:0006096">
    <property type="term" value="P:glycolytic process"/>
    <property type="evidence" value="ECO:0007669"/>
    <property type="project" value="UniProtKB-UniRule"/>
</dbReference>
<dbReference type="SUPFAM" id="SSF51351">
    <property type="entry name" value="Triosephosphate isomerase (TIM)"/>
    <property type="match status" value="1"/>
</dbReference>
<feature type="binding site" evidence="7">
    <location>
        <begin position="9"/>
        <end position="11"/>
    </location>
    <ligand>
        <name>substrate</name>
    </ligand>
</feature>
<dbReference type="GO" id="GO:0046166">
    <property type="term" value="P:glyceraldehyde-3-phosphate biosynthetic process"/>
    <property type="evidence" value="ECO:0007669"/>
    <property type="project" value="TreeGrafter"/>
</dbReference>
<dbReference type="Gene3D" id="3.20.20.70">
    <property type="entry name" value="Aldolase class I"/>
    <property type="match status" value="1"/>
</dbReference>
<keyword evidence="3 7" id="KW-0312">Gluconeogenesis</keyword>
<evidence type="ECO:0000313" key="10">
    <source>
        <dbReference type="Proteomes" id="UP001161325"/>
    </source>
</evidence>
<dbReference type="InterPro" id="IPR013785">
    <property type="entry name" value="Aldolase_TIM"/>
</dbReference>
<dbReference type="CDD" id="cd00311">
    <property type="entry name" value="TIM"/>
    <property type="match status" value="1"/>
</dbReference>
<dbReference type="PANTHER" id="PTHR21139">
    <property type="entry name" value="TRIOSEPHOSPHATE ISOMERASE"/>
    <property type="match status" value="1"/>
</dbReference>
<protein>
    <recommendedName>
        <fullName evidence="7 8">Triosephosphate isomerase</fullName>
        <shortName evidence="7">TIM</shortName>
        <shortName evidence="7">TPI</shortName>
        <ecNumber evidence="7 8">5.3.1.1</ecNumber>
    </recommendedName>
    <alternativeName>
        <fullName evidence="7">Triose-phosphate isomerase</fullName>
    </alternativeName>
</protein>
<dbReference type="PANTHER" id="PTHR21139:SF42">
    <property type="entry name" value="TRIOSEPHOSPHATE ISOMERASE"/>
    <property type="match status" value="1"/>
</dbReference>
<dbReference type="GO" id="GO:0019563">
    <property type="term" value="P:glycerol catabolic process"/>
    <property type="evidence" value="ECO:0007669"/>
    <property type="project" value="TreeGrafter"/>
</dbReference>
<dbReference type="GO" id="GO:0006094">
    <property type="term" value="P:gluconeogenesis"/>
    <property type="evidence" value="ECO:0007669"/>
    <property type="project" value="UniProtKB-UniRule"/>
</dbReference>
<comment type="similarity">
    <text evidence="2 7 8">Belongs to the triosephosphate isomerase family.</text>
</comment>
<comment type="caution">
    <text evidence="9">The sequence shown here is derived from an EMBL/GenBank/DDBJ whole genome shotgun (WGS) entry which is preliminary data.</text>
</comment>
<comment type="pathway">
    <text evidence="1 7 8">Carbohydrate degradation; glycolysis; D-glyceraldehyde 3-phosphate from glycerone phosphate: step 1/1.</text>
</comment>
<sequence length="249" mass="27043">MLKPIFAANWKMNHGPTEARAFLREFLQQVPRSSDRTLAFFPPALTLHAVQEQLQDRHEILVGVQNVHHEASGAFTGETSVGMARDAGARLVLVGHSERRHVFGETDEQSAKKCELVVRAGLIPMLCVGEKLEEREAGQTEEVVLRQLEAGLSLLDAHHAGNALIAYEPVWAIGTGRTATPQDASTVHGAIRRWLRERVGDRALTMPILYGGSVNRGNAKLLLQAPDIDGLLVGGASLDAGNWAAIVTE</sequence>
<evidence type="ECO:0000256" key="5">
    <source>
        <dbReference type="ARBA" id="ARBA00023152"/>
    </source>
</evidence>
<feature type="binding site" evidence="7">
    <location>
        <position position="213"/>
    </location>
    <ligand>
        <name>substrate</name>
    </ligand>
</feature>